<dbReference type="GO" id="GO:0033700">
    <property type="term" value="P:phospholipid efflux"/>
    <property type="evidence" value="ECO:0007669"/>
    <property type="project" value="TreeGrafter"/>
</dbReference>
<accession>A0A3B3CFC9</accession>
<dbReference type="GO" id="GO:0033344">
    <property type="term" value="P:cholesterol efflux"/>
    <property type="evidence" value="ECO:0007669"/>
    <property type="project" value="TreeGrafter"/>
</dbReference>
<evidence type="ECO:0000256" key="4">
    <source>
        <dbReference type="ARBA" id="ARBA00022448"/>
    </source>
</evidence>
<evidence type="ECO:0000256" key="2">
    <source>
        <dbReference type="ARBA" id="ARBA00008788"/>
    </source>
</evidence>
<keyword evidence="7" id="KW-0732">Signal</keyword>
<organism evidence="13 14">
    <name type="scientific">Oryzias melastigma</name>
    <name type="common">Marine medaka</name>
    <dbReference type="NCBI Taxonomy" id="30732"/>
    <lineage>
        <taxon>Eukaryota</taxon>
        <taxon>Metazoa</taxon>
        <taxon>Chordata</taxon>
        <taxon>Craniata</taxon>
        <taxon>Vertebrata</taxon>
        <taxon>Euteleostomi</taxon>
        <taxon>Actinopterygii</taxon>
        <taxon>Neopterygii</taxon>
        <taxon>Teleostei</taxon>
        <taxon>Neoteleostei</taxon>
        <taxon>Acanthomorphata</taxon>
        <taxon>Ovalentaria</taxon>
        <taxon>Atherinomorphae</taxon>
        <taxon>Beloniformes</taxon>
        <taxon>Adrianichthyidae</taxon>
        <taxon>Oryziinae</taxon>
        <taxon>Oryzias</taxon>
    </lineage>
</organism>
<keyword evidence="9" id="KW-0445">Lipid transport</keyword>
<dbReference type="GO" id="GO:0042627">
    <property type="term" value="C:chylomicron"/>
    <property type="evidence" value="ECO:0007669"/>
    <property type="project" value="TreeGrafter"/>
</dbReference>
<sequence length="254" mass="28399">MILLCFSGVSVSLATMKAVALILALAVITGCNARAVRQAETSMTRVEDSVDRFWQYIQGLSKDAQAVVDTITAGQMKAELESLITQTMTEVAEYKESALSKLGPLTTSTSGQVNEDLKLLINKLQKDMTDAKDRSTEYLGELNTMVTQNADDVRSRITAYTNKLRKRLIKDTAEIREAVATYMGEVHSRATQNADAVREQGDTIRTQLENSMRELRTSMDTRLEELTELIVPYATKIREQFEEVMTKVKDTTIQ</sequence>
<dbReference type="GO" id="GO:0034361">
    <property type="term" value="C:very-low-density lipoprotein particle"/>
    <property type="evidence" value="ECO:0007669"/>
    <property type="project" value="TreeGrafter"/>
</dbReference>
<evidence type="ECO:0000256" key="9">
    <source>
        <dbReference type="ARBA" id="ARBA00023055"/>
    </source>
</evidence>
<evidence type="ECO:0000256" key="7">
    <source>
        <dbReference type="ARBA" id="ARBA00022729"/>
    </source>
</evidence>
<dbReference type="GO" id="GO:0005543">
    <property type="term" value="F:phospholipid binding"/>
    <property type="evidence" value="ECO:0007669"/>
    <property type="project" value="TreeGrafter"/>
</dbReference>
<dbReference type="InterPro" id="IPR050163">
    <property type="entry name" value="Apolipoprotein_A1/A4/E"/>
</dbReference>
<dbReference type="GO" id="GO:0034362">
    <property type="term" value="C:low-density lipoprotein particle"/>
    <property type="evidence" value="ECO:0007669"/>
    <property type="project" value="TreeGrafter"/>
</dbReference>
<dbReference type="GeneTree" id="ENSGT00950000182929"/>
<name>A0A3B3CFC9_ORYME</name>
<dbReference type="Gene3D" id="6.10.250.2890">
    <property type="match status" value="1"/>
</dbReference>
<comment type="subunit">
    <text evidence="3">Homotetramer.</text>
</comment>
<dbReference type="Ensembl" id="ENSOMET00000024068.1">
    <property type="protein sequence ID" value="ENSOMEP00000015782.1"/>
    <property type="gene ID" value="ENSOMEG00000017406.1"/>
</dbReference>
<dbReference type="FunFam" id="1.20.120.20:FF:000010">
    <property type="entry name" value="Apolipoprotein E"/>
    <property type="match status" value="1"/>
</dbReference>
<proteinExistence type="inferred from homology"/>
<evidence type="ECO:0000313" key="13">
    <source>
        <dbReference type="Ensembl" id="ENSOMEP00000015782.1"/>
    </source>
</evidence>
<keyword evidence="4" id="KW-0813">Transport</keyword>
<keyword evidence="12" id="KW-0175">Coiled coil</keyword>
<keyword evidence="5" id="KW-0964">Secreted</keyword>
<evidence type="ECO:0000256" key="3">
    <source>
        <dbReference type="ARBA" id="ARBA00011881"/>
    </source>
</evidence>
<keyword evidence="14" id="KW-1185">Reference proteome</keyword>
<dbReference type="AlphaFoldDB" id="A0A3B3CFC9"/>
<comment type="similarity">
    <text evidence="2">Belongs to the apolipoprotein A1/A4/E family.</text>
</comment>
<dbReference type="GO" id="GO:0060228">
    <property type="term" value="F:phosphatidylcholine-sterol O-acyltransferase activator activity"/>
    <property type="evidence" value="ECO:0007669"/>
    <property type="project" value="TreeGrafter"/>
</dbReference>
<dbReference type="GO" id="GO:0042157">
    <property type="term" value="P:lipoprotein metabolic process"/>
    <property type="evidence" value="ECO:0007669"/>
    <property type="project" value="InterPro"/>
</dbReference>
<dbReference type="PANTHER" id="PTHR18976:SF2">
    <property type="entry name" value="APOLIPOPROTEIN E"/>
    <property type="match status" value="1"/>
</dbReference>
<dbReference type="GO" id="GO:0120020">
    <property type="term" value="F:cholesterol transfer activity"/>
    <property type="evidence" value="ECO:0007669"/>
    <property type="project" value="TreeGrafter"/>
</dbReference>
<dbReference type="GO" id="GO:0034364">
    <property type="term" value="C:high-density lipoprotein particle"/>
    <property type="evidence" value="ECO:0007669"/>
    <property type="project" value="TreeGrafter"/>
</dbReference>
<dbReference type="InterPro" id="IPR000074">
    <property type="entry name" value="ApoA_E"/>
</dbReference>
<dbReference type="GO" id="GO:1903561">
    <property type="term" value="C:extracellular vesicle"/>
    <property type="evidence" value="ECO:0007669"/>
    <property type="project" value="TreeGrafter"/>
</dbReference>
<feature type="coiled-coil region" evidence="12">
    <location>
        <begin position="77"/>
        <end position="134"/>
    </location>
</feature>
<evidence type="ECO:0000256" key="11">
    <source>
        <dbReference type="ARBA" id="ARBA00056320"/>
    </source>
</evidence>
<reference evidence="13" key="1">
    <citation type="submission" date="2025-08" db="UniProtKB">
        <authorList>
            <consortium name="Ensembl"/>
        </authorList>
    </citation>
    <scope>IDENTIFICATION</scope>
</reference>
<dbReference type="Pfam" id="PF01442">
    <property type="entry name" value="Apolipoprotein"/>
    <property type="match status" value="1"/>
</dbReference>
<dbReference type="GO" id="GO:0055090">
    <property type="term" value="P:acylglycerol homeostasis"/>
    <property type="evidence" value="ECO:0007669"/>
    <property type="project" value="TreeGrafter"/>
</dbReference>
<dbReference type="Gene3D" id="1.20.120.20">
    <property type="entry name" value="Apolipoprotein"/>
    <property type="match status" value="1"/>
</dbReference>
<keyword evidence="10" id="KW-0446">Lipid-binding</keyword>
<evidence type="ECO:0000256" key="10">
    <source>
        <dbReference type="ARBA" id="ARBA00023121"/>
    </source>
</evidence>
<dbReference type="SUPFAM" id="SSF58113">
    <property type="entry name" value="Apolipoprotein A-I"/>
    <property type="match status" value="1"/>
</dbReference>
<keyword evidence="8" id="KW-0677">Repeat</keyword>
<reference evidence="13" key="2">
    <citation type="submission" date="2025-09" db="UniProtKB">
        <authorList>
            <consortium name="Ensembl"/>
        </authorList>
    </citation>
    <scope>IDENTIFICATION</scope>
</reference>
<evidence type="ECO:0000256" key="1">
    <source>
        <dbReference type="ARBA" id="ARBA00004498"/>
    </source>
</evidence>
<evidence type="ECO:0000256" key="6">
    <source>
        <dbReference type="ARBA" id="ARBA00022530"/>
    </source>
</evidence>
<comment type="function">
    <text evidence="11">APOE is an apolipoprotein, a protein associating with lipid particles, that mainly functions in lipoprotein-mediated lipid transport between organs via the plasma and interstitial fluids. APOE is a core component of plasma lipoproteins and is involved in their production, conversion and clearance. Apolipoproteins are amphipathic molecules that interact both with lipids of the lipoprotein particle core and the aqueous environment of the plasma.</text>
</comment>
<evidence type="ECO:0000256" key="5">
    <source>
        <dbReference type="ARBA" id="ARBA00022525"/>
    </source>
</evidence>
<dbReference type="Proteomes" id="UP000261560">
    <property type="component" value="Unplaced"/>
</dbReference>
<evidence type="ECO:0000313" key="14">
    <source>
        <dbReference type="Proteomes" id="UP000261560"/>
    </source>
</evidence>
<dbReference type="PANTHER" id="PTHR18976">
    <property type="entry name" value="APOLIPOPROTEIN"/>
    <property type="match status" value="1"/>
</dbReference>
<evidence type="ECO:0000256" key="12">
    <source>
        <dbReference type="SAM" id="Coils"/>
    </source>
</evidence>
<comment type="subcellular location">
    <subcellularLocation>
        <location evidence="1">Secreted</location>
        <location evidence="1">Extracellular space</location>
        <location evidence="1">Extracellular matrix</location>
    </subcellularLocation>
</comment>
<keyword evidence="6" id="KW-0272">Extracellular matrix</keyword>
<protein>
    <submittedName>
        <fullName evidence="13">Apolipoprotein Eb</fullName>
    </submittedName>
</protein>
<evidence type="ECO:0000256" key="8">
    <source>
        <dbReference type="ARBA" id="ARBA00022737"/>
    </source>
</evidence>
<dbReference type="GO" id="GO:0008203">
    <property type="term" value="P:cholesterol metabolic process"/>
    <property type="evidence" value="ECO:0007669"/>
    <property type="project" value="TreeGrafter"/>
</dbReference>